<evidence type="ECO:0000256" key="1">
    <source>
        <dbReference type="SAM" id="MobiDB-lite"/>
    </source>
</evidence>
<dbReference type="EMBL" id="CP031423">
    <property type="protein sequence ID" value="AZS37112.1"/>
    <property type="molecule type" value="Genomic_DNA"/>
</dbReference>
<feature type="region of interest" description="Disordered" evidence="1">
    <location>
        <begin position="1"/>
        <end position="38"/>
    </location>
</feature>
<accession>A0A3S9WAL1</accession>
<dbReference type="OrthoDB" id="4976927at2"/>
<sequence>MSTPFDDSAPSPVPTDVVDPSASDALEAPAPPEPAPEKRRTRGILISVGCVLLVAIAAGVGVFVHLSAHEAYDAARAAAESSIEEAAAARDGLSASVRNRADVVAGADDVVAVAPADLVDPAALAALGEQTASGEATVERAQATIESWEAPVLAEKPFWTWELTADSAALAKEERDAGSFEDSADTAEAELDAADTAVTDAAAALFASAPVVAATVEQANVSAATGSVLDFRDAAEAVAAQALPSDEAATALTAYADRAAALRASQAAELAEKAGPQLDTRLEIEAYARSISGGVLLDFDWAPTAAGAGGANSIGGTATWDSSRGGSSTITFSYSVADWWPGDDARALVTHEVGHSITAKCYQLFDSQSGPANEEWATAWAISMGQTAEGNGVQAYGYPSQAMIDLASGCR</sequence>
<proteinExistence type="predicted"/>
<protein>
    <submittedName>
        <fullName evidence="3">Uncharacterized protein</fullName>
    </submittedName>
</protein>
<reference evidence="3 4" key="1">
    <citation type="submission" date="2018-08" db="EMBL/GenBank/DDBJ databases">
        <title>Microbacterium lemovicicum sp. nov., a bacterium isolated from a natural uranium-rich soil.</title>
        <authorList>
            <person name="ORTET P."/>
        </authorList>
    </citation>
    <scope>NUCLEOTIDE SEQUENCE [LARGE SCALE GENOMIC DNA]</scope>
    <source>
        <strain evidence="3 4">Viu22</strain>
    </source>
</reference>
<evidence type="ECO:0000313" key="4">
    <source>
        <dbReference type="Proteomes" id="UP000276888"/>
    </source>
</evidence>
<keyword evidence="2" id="KW-1133">Transmembrane helix</keyword>
<evidence type="ECO:0000313" key="3">
    <source>
        <dbReference type="EMBL" id="AZS37112.1"/>
    </source>
</evidence>
<dbReference type="Proteomes" id="UP000276888">
    <property type="component" value="Chromosome"/>
</dbReference>
<keyword evidence="4" id="KW-1185">Reference proteome</keyword>
<organism evidence="3 4">
    <name type="scientific">Microbacterium lemovicicum</name>
    <dbReference type="NCBI Taxonomy" id="1072463"/>
    <lineage>
        <taxon>Bacteria</taxon>
        <taxon>Bacillati</taxon>
        <taxon>Actinomycetota</taxon>
        <taxon>Actinomycetes</taxon>
        <taxon>Micrococcales</taxon>
        <taxon>Microbacteriaceae</taxon>
        <taxon>Microbacterium</taxon>
    </lineage>
</organism>
<name>A0A3S9WAL1_9MICO</name>
<evidence type="ECO:0000256" key="2">
    <source>
        <dbReference type="SAM" id="Phobius"/>
    </source>
</evidence>
<keyword evidence="2" id="KW-0812">Transmembrane</keyword>
<dbReference type="AlphaFoldDB" id="A0A3S9WAL1"/>
<dbReference type="RefSeq" id="WP_127095723.1">
    <property type="nucleotide sequence ID" value="NZ_CP031423.1"/>
</dbReference>
<feature type="compositionally biased region" description="Low complexity" evidence="1">
    <location>
        <begin position="1"/>
        <end position="28"/>
    </location>
</feature>
<gene>
    <name evidence="3" type="ORF">CVS47_01740</name>
</gene>
<feature type="transmembrane region" description="Helical" evidence="2">
    <location>
        <begin position="44"/>
        <end position="66"/>
    </location>
</feature>
<dbReference type="KEGG" id="mlv:CVS47_01740"/>
<keyword evidence="2" id="KW-0472">Membrane</keyword>